<sequence length="60" mass="6754">MAETSGSRDPSYNASLPPPYHALAHPDRPVLADLGCLGHYWDSICFDSFVDLKEWHFVYG</sequence>
<dbReference type="AlphaFoldDB" id="A0A1L9NG58"/>
<protein>
    <submittedName>
        <fullName evidence="1">Uncharacterized protein</fullName>
    </submittedName>
</protein>
<gene>
    <name evidence="1" type="ORF">ASPTUDRAFT_51224</name>
</gene>
<dbReference type="EMBL" id="KV878180">
    <property type="protein sequence ID" value="OJI88288.1"/>
    <property type="molecule type" value="Genomic_DNA"/>
</dbReference>
<accession>A0A1L9NG58</accession>
<evidence type="ECO:0000313" key="2">
    <source>
        <dbReference type="Proteomes" id="UP000184304"/>
    </source>
</evidence>
<dbReference type="Proteomes" id="UP000184304">
    <property type="component" value="Unassembled WGS sequence"/>
</dbReference>
<name>A0A1L9NG58_ASPTC</name>
<reference evidence="2" key="1">
    <citation type="journal article" date="2017" name="Genome Biol.">
        <title>Comparative genomics reveals high biological diversity and specific adaptations in the industrially and medically important fungal genus Aspergillus.</title>
        <authorList>
            <person name="de Vries R.P."/>
            <person name="Riley R."/>
            <person name="Wiebenga A."/>
            <person name="Aguilar-Osorio G."/>
            <person name="Amillis S."/>
            <person name="Uchima C.A."/>
            <person name="Anderluh G."/>
            <person name="Asadollahi M."/>
            <person name="Askin M."/>
            <person name="Barry K."/>
            <person name="Battaglia E."/>
            <person name="Bayram O."/>
            <person name="Benocci T."/>
            <person name="Braus-Stromeyer S.A."/>
            <person name="Caldana C."/>
            <person name="Canovas D."/>
            <person name="Cerqueira G.C."/>
            <person name="Chen F."/>
            <person name="Chen W."/>
            <person name="Choi C."/>
            <person name="Clum A."/>
            <person name="Dos Santos R.A."/>
            <person name="Damasio A.R."/>
            <person name="Diallinas G."/>
            <person name="Emri T."/>
            <person name="Fekete E."/>
            <person name="Flipphi M."/>
            <person name="Freyberg S."/>
            <person name="Gallo A."/>
            <person name="Gournas C."/>
            <person name="Habgood R."/>
            <person name="Hainaut M."/>
            <person name="Harispe M.L."/>
            <person name="Henrissat B."/>
            <person name="Hilden K.S."/>
            <person name="Hope R."/>
            <person name="Hossain A."/>
            <person name="Karabika E."/>
            <person name="Karaffa L."/>
            <person name="Karanyi Z."/>
            <person name="Krasevec N."/>
            <person name="Kuo A."/>
            <person name="Kusch H."/>
            <person name="LaButti K."/>
            <person name="Lagendijk E.L."/>
            <person name="Lapidus A."/>
            <person name="Levasseur A."/>
            <person name="Lindquist E."/>
            <person name="Lipzen A."/>
            <person name="Logrieco A.F."/>
            <person name="MacCabe A."/>
            <person name="Maekelae M.R."/>
            <person name="Malavazi I."/>
            <person name="Melin P."/>
            <person name="Meyer V."/>
            <person name="Mielnichuk N."/>
            <person name="Miskei M."/>
            <person name="Molnar A.P."/>
            <person name="Mule G."/>
            <person name="Ngan C.Y."/>
            <person name="Orejas M."/>
            <person name="Orosz E."/>
            <person name="Ouedraogo J.P."/>
            <person name="Overkamp K.M."/>
            <person name="Park H.-S."/>
            <person name="Perrone G."/>
            <person name="Piumi F."/>
            <person name="Punt P.J."/>
            <person name="Ram A.F."/>
            <person name="Ramon A."/>
            <person name="Rauscher S."/>
            <person name="Record E."/>
            <person name="Riano-Pachon D.M."/>
            <person name="Robert V."/>
            <person name="Roehrig J."/>
            <person name="Ruller R."/>
            <person name="Salamov A."/>
            <person name="Salih N.S."/>
            <person name="Samson R.A."/>
            <person name="Sandor E."/>
            <person name="Sanguinetti M."/>
            <person name="Schuetze T."/>
            <person name="Sepcic K."/>
            <person name="Shelest E."/>
            <person name="Sherlock G."/>
            <person name="Sophianopoulou V."/>
            <person name="Squina F.M."/>
            <person name="Sun H."/>
            <person name="Susca A."/>
            <person name="Todd R.B."/>
            <person name="Tsang A."/>
            <person name="Unkles S.E."/>
            <person name="van de Wiele N."/>
            <person name="van Rossen-Uffink D."/>
            <person name="Oliveira J.V."/>
            <person name="Vesth T.C."/>
            <person name="Visser J."/>
            <person name="Yu J.-H."/>
            <person name="Zhou M."/>
            <person name="Andersen M.R."/>
            <person name="Archer D.B."/>
            <person name="Baker S.E."/>
            <person name="Benoit I."/>
            <person name="Brakhage A.A."/>
            <person name="Braus G.H."/>
            <person name="Fischer R."/>
            <person name="Frisvad J.C."/>
            <person name="Goldman G.H."/>
            <person name="Houbraken J."/>
            <person name="Oakley B."/>
            <person name="Pocsi I."/>
            <person name="Scazzocchio C."/>
            <person name="Seiboth B."/>
            <person name="vanKuyk P.A."/>
            <person name="Wortman J."/>
            <person name="Dyer P.S."/>
            <person name="Grigoriev I.V."/>
        </authorList>
    </citation>
    <scope>NUCLEOTIDE SEQUENCE [LARGE SCALE GENOMIC DNA]</scope>
    <source>
        <strain evidence="2">CBS 134.48</strain>
    </source>
</reference>
<keyword evidence="2" id="KW-1185">Reference proteome</keyword>
<dbReference type="VEuPathDB" id="FungiDB:ASPTUDRAFT_51224"/>
<evidence type="ECO:0000313" key="1">
    <source>
        <dbReference type="EMBL" id="OJI88288.1"/>
    </source>
</evidence>
<organism evidence="1 2">
    <name type="scientific">Aspergillus tubingensis (strain CBS 134.48)</name>
    <dbReference type="NCBI Taxonomy" id="767770"/>
    <lineage>
        <taxon>Eukaryota</taxon>
        <taxon>Fungi</taxon>
        <taxon>Dikarya</taxon>
        <taxon>Ascomycota</taxon>
        <taxon>Pezizomycotina</taxon>
        <taxon>Eurotiomycetes</taxon>
        <taxon>Eurotiomycetidae</taxon>
        <taxon>Eurotiales</taxon>
        <taxon>Aspergillaceae</taxon>
        <taxon>Aspergillus</taxon>
        <taxon>Aspergillus subgen. Circumdati</taxon>
    </lineage>
</organism>
<proteinExistence type="predicted"/>